<evidence type="ECO:0000313" key="2">
    <source>
        <dbReference type="Proteomes" id="UP001269400"/>
    </source>
</evidence>
<reference evidence="1" key="1">
    <citation type="journal article" date="2022" name="J Environ Chem Eng">
        <title>Biodegradation of petroleum oil using a constructed nonpathogenic and heavy metal-tolerant bacterial consortium isolated from marine sponges.</title>
        <authorList>
            <person name="Dechsakulwatana C."/>
            <person name="Rungsihiranrut A."/>
            <person name="Muangchinda C."/>
            <person name="Ningthoujam R."/>
            <person name="Klankeo P."/>
            <person name="Pinyakong O."/>
        </authorList>
    </citation>
    <scope>NUCLEOTIDE SEQUENCE</scope>
    <source>
        <strain evidence="1">TL01-2</strain>
    </source>
</reference>
<accession>A0AAX6NE54</accession>
<dbReference type="PROSITE" id="PS51257">
    <property type="entry name" value="PROKAR_LIPOPROTEIN"/>
    <property type="match status" value="1"/>
</dbReference>
<dbReference type="Proteomes" id="UP001269400">
    <property type="component" value="Unassembled WGS sequence"/>
</dbReference>
<comment type="caution">
    <text evidence="1">The sequence shown here is derived from an EMBL/GenBank/DDBJ whole genome shotgun (WGS) entry which is preliminary data.</text>
</comment>
<dbReference type="AlphaFoldDB" id="A0AAX6NE54"/>
<dbReference type="RefSeq" id="WP_316911147.1">
    <property type="nucleotide sequence ID" value="NZ_JAPTGD010000002.1"/>
</dbReference>
<reference evidence="1" key="2">
    <citation type="submission" date="2022-12" db="EMBL/GenBank/DDBJ databases">
        <authorList>
            <person name="Dechsakulwatana C."/>
            <person name="Rungsihiranrut A."/>
            <person name="Muangchinda C."/>
            <person name="Ningthoujam R."/>
            <person name="Klankeo P."/>
            <person name="Pinyakong O."/>
        </authorList>
    </citation>
    <scope>NUCLEOTIDE SEQUENCE</scope>
    <source>
        <strain evidence="1">TL01-2</strain>
    </source>
</reference>
<evidence type="ECO:0008006" key="3">
    <source>
        <dbReference type="Google" id="ProtNLM"/>
    </source>
</evidence>
<sequence>MCKRTSLKGKQLLIGISVLSSLSFVLTGCSGSNNLSTVYENNKASELDGAIKENLKTISDEPRTNSDLTNIIKIQRNSSDKTQQVTADGGLADPVNIFDKNYSNNSSIELIKSDKVFVQSFSYNFDLSTASNAENSESEDISSLMASDIDYYLRNKLPIDATPESDNPSLIVMEYTTKRDIEKEVVFKYKSNIVKKRIGGSGEIKVTVRVKNYNTNGNGDRLTPFYYLNAVYTVNDNNSASKM</sequence>
<name>A0AAX6NE54_PRIAR</name>
<dbReference type="EMBL" id="JAPTGD010000002">
    <property type="protein sequence ID" value="MDU9693930.1"/>
    <property type="molecule type" value="Genomic_DNA"/>
</dbReference>
<evidence type="ECO:0000313" key="1">
    <source>
        <dbReference type="EMBL" id="MDU9693930.1"/>
    </source>
</evidence>
<gene>
    <name evidence="1" type="ORF">O0Q50_22375</name>
</gene>
<protein>
    <recommendedName>
        <fullName evidence="3">Lipoprotein</fullName>
    </recommendedName>
</protein>
<proteinExistence type="predicted"/>
<organism evidence="1 2">
    <name type="scientific">Priestia aryabhattai</name>
    <name type="common">Bacillus aryabhattai</name>
    <dbReference type="NCBI Taxonomy" id="412384"/>
    <lineage>
        <taxon>Bacteria</taxon>
        <taxon>Bacillati</taxon>
        <taxon>Bacillota</taxon>
        <taxon>Bacilli</taxon>
        <taxon>Bacillales</taxon>
        <taxon>Bacillaceae</taxon>
        <taxon>Priestia</taxon>
    </lineage>
</organism>